<evidence type="ECO:0000256" key="2">
    <source>
        <dbReference type="SAM" id="Phobius"/>
    </source>
</evidence>
<reference evidence="4 5" key="2">
    <citation type="submission" date="2019-09" db="EMBL/GenBank/DDBJ databases">
        <authorList>
            <person name="Jin C."/>
        </authorList>
    </citation>
    <scope>NUCLEOTIDE SEQUENCE [LARGE SCALE GENOMIC DNA]</scope>
    <source>
        <strain evidence="4 5">BN140078</strain>
    </source>
</reference>
<dbReference type="PANTHER" id="PTHR39200">
    <property type="entry name" value="HYPOTHETICAL EXPORTED PROTEIN"/>
    <property type="match status" value="1"/>
</dbReference>
<comment type="caution">
    <text evidence="4">The sequence shown here is derived from an EMBL/GenBank/DDBJ whole genome shotgun (WGS) entry which is preliminary data.</text>
</comment>
<name>A0A5B2VKP1_9BACT</name>
<reference evidence="4 5" key="1">
    <citation type="submission" date="2019-09" db="EMBL/GenBank/DDBJ databases">
        <title>Chitinophaga ginsengihumi sp. nov., isolated from soil of ginseng rhizosphere.</title>
        <authorList>
            <person name="Lee J."/>
        </authorList>
    </citation>
    <scope>NUCLEOTIDE SEQUENCE [LARGE SCALE GENOMIC DNA]</scope>
    <source>
        <strain evidence="4 5">BN140078</strain>
    </source>
</reference>
<dbReference type="EMBL" id="VUOC01000004">
    <property type="protein sequence ID" value="KAA2239651.1"/>
    <property type="molecule type" value="Genomic_DNA"/>
</dbReference>
<evidence type="ECO:0000256" key="1">
    <source>
        <dbReference type="SAM" id="MobiDB-lite"/>
    </source>
</evidence>
<proteinExistence type="predicted"/>
<keyword evidence="5" id="KW-1185">Reference proteome</keyword>
<evidence type="ECO:0000313" key="4">
    <source>
        <dbReference type="EMBL" id="KAA2239651.1"/>
    </source>
</evidence>
<dbReference type="AlphaFoldDB" id="A0A5B2VKP1"/>
<keyword evidence="2" id="KW-0812">Transmembrane</keyword>
<dbReference type="RefSeq" id="WP_149840830.1">
    <property type="nucleotide sequence ID" value="NZ_VUOC01000004.1"/>
</dbReference>
<dbReference type="Pfam" id="PF10988">
    <property type="entry name" value="DUF2807"/>
    <property type="match status" value="1"/>
</dbReference>
<dbReference type="InterPro" id="IPR021255">
    <property type="entry name" value="DUF2807"/>
</dbReference>
<dbReference type="Gene3D" id="2.160.20.120">
    <property type="match status" value="1"/>
</dbReference>
<organism evidence="4 5">
    <name type="scientific">Chitinophaga agrisoli</name>
    <dbReference type="NCBI Taxonomy" id="2607653"/>
    <lineage>
        <taxon>Bacteria</taxon>
        <taxon>Pseudomonadati</taxon>
        <taxon>Bacteroidota</taxon>
        <taxon>Chitinophagia</taxon>
        <taxon>Chitinophagales</taxon>
        <taxon>Chitinophagaceae</taxon>
        <taxon>Chitinophaga</taxon>
    </lineage>
</organism>
<dbReference type="PANTHER" id="PTHR39200:SF1">
    <property type="entry name" value="AUTO-TRANSPORTER ADHESIN HEAD GIN DOMAIN-CONTAINING PROTEIN-RELATED"/>
    <property type="match status" value="1"/>
</dbReference>
<evidence type="ECO:0000313" key="5">
    <source>
        <dbReference type="Proteomes" id="UP000324611"/>
    </source>
</evidence>
<feature type="region of interest" description="Disordered" evidence="1">
    <location>
        <begin position="217"/>
        <end position="241"/>
    </location>
</feature>
<keyword evidence="2" id="KW-0472">Membrane</keyword>
<sequence>MKKNAWYLYIPLLASILVLSSFIQHERIKGNGDVKQEDRQAGKFKDIGTSGEFKVYITQGNTHTIKVEAESNLLPYIETKIDGDELEVRVKKGYEIKGTKPINIYVTMQEINELAASGAGGFYSRSKLKTDELELAVSGAADADLDVDAREVKVSVSGAANVKLKGSASEADYAVSGKADIAAFDLQSNDVKVGISGSANASVNAQKKLEIGVSGMGNVKYKGNPSVSQSVSGMGKVSKEG</sequence>
<dbReference type="Proteomes" id="UP000324611">
    <property type="component" value="Unassembled WGS sequence"/>
</dbReference>
<gene>
    <name evidence="4" type="ORF">F0L74_26020</name>
</gene>
<feature type="domain" description="Putative auto-transporter adhesin head GIN" evidence="3">
    <location>
        <begin position="44"/>
        <end position="225"/>
    </location>
</feature>
<accession>A0A5B2VKP1</accession>
<feature type="transmembrane region" description="Helical" evidence="2">
    <location>
        <begin position="6"/>
        <end position="23"/>
    </location>
</feature>
<keyword evidence="2" id="KW-1133">Transmembrane helix</keyword>
<protein>
    <submittedName>
        <fullName evidence="4">DUF2807 domain-containing protein</fullName>
    </submittedName>
</protein>
<evidence type="ECO:0000259" key="3">
    <source>
        <dbReference type="Pfam" id="PF10988"/>
    </source>
</evidence>